<dbReference type="InterPro" id="IPR011711">
    <property type="entry name" value="GntR_C"/>
</dbReference>
<dbReference type="Gene3D" id="1.10.10.10">
    <property type="entry name" value="Winged helix-like DNA-binding domain superfamily/Winged helix DNA-binding domain"/>
    <property type="match status" value="1"/>
</dbReference>
<dbReference type="SMART" id="SM00345">
    <property type="entry name" value="HTH_GNTR"/>
    <property type="match status" value="1"/>
</dbReference>
<reference evidence="5 6" key="3">
    <citation type="journal article" date="2011" name="Nat. Chem. Biol.">
        <title>Reveromycin A biosynthesis uses RevG and RevJ for stereospecific spiroacetal formation.</title>
        <authorList>
            <person name="Takahashi S."/>
            <person name="Toyoda A."/>
            <person name="Sekiyama Y."/>
            <person name="Takagi H."/>
            <person name="Nogawa T."/>
            <person name="Uramoto M."/>
            <person name="Suzuki R."/>
            <person name="Koshino H."/>
            <person name="Kumano T."/>
            <person name="Panthee S."/>
            <person name="Dairi T."/>
            <person name="Ishikawa J."/>
            <person name="Ikeda H."/>
            <person name="Sakaki Y."/>
            <person name="Osada H."/>
        </authorList>
    </citation>
    <scope>NUCLEOTIDE SEQUENCE [LARGE SCALE GENOMIC DNA]</scope>
    <source>
        <strain evidence="5 6">SN-593</strain>
    </source>
</reference>
<evidence type="ECO:0000259" key="4">
    <source>
        <dbReference type="PROSITE" id="PS50949"/>
    </source>
</evidence>
<dbReference type="GO" id="GO:0003700">
    <property type="term" value="F:DNA-binding transcription factor activity"/>
    <property type="evidence" value="ECO:0007669"/>
    <property type="project" value="InterPro"/>
</dbReference>
<dbReference type="SUPFAM" id="SSF46785">
    <property type="entry name" value="Winged helix' DNA-binding domain"/>
    <property type="match status" value="1"/>
</dbReference>
<protein>
    <submittedName>
        <fullName evidence="5">Putative GntR family transcriptional regulator</fullName>
    </submittedName>
</protein>
<dbReference type="EMBL" id="AP018365">
    <property type="protein sequence ID" value="BBA97584.1"/>
    <property type="molecule type" value="Genomic_DNA"/>
</dbReference>
<sequence length="232" mass="24649">MVDLRAPQRKASLSAQLVESLREHITTGQWPVGTRLPSEHELVERLGVSRTTLREALGALTHLGLLEARAGDGTYVRAASELEAVLVRRAASSPRDDVLELRAVLEEYAAGLAAARRGTDDLVGLRALLEEADGAGQGGTAEEMAEVDGRFHQAVVRAGGNPLLAEVYDHLGHAITASLVGQPFDTGVLAAHARLHQDLVAAIEARDETGARHAAARIVALNHAGHEEEGNR</sequence>
<name>A0A7U3VNG2_9ACTN</name>
<dbReference type="InterPro" id="IPR036388">
    <property type="entry name" value="WH-like_DNA-bd_sf"/>
</dbReference>
<accession>A0A7U3VNG2</accession>
<organism evidence="5 6">
    <name type="scientific">Actinacidiphila reveromycinica</name>
    <dbReference type="NCBI Taxonomy" id="659352"/>
    <lineage>
        <taxon>Bacteria</taxon>
        <taxon>Bacillati</taxon>
        <taxon>Actinomycetota</taxon>
        <taxon>Actinomycetes</taxon>
        <taxon>Kitasatosporales</taxon>
        <taxon>Streptomycetaceae</taxon>
        <taxon>Actinacidiphila</taxon>
    </lineage>
</organism>
<dbReference type="InterPro" id="IPR008920">
    <property type="entry name" value="TF_FadR/GntR_C"/>
</dbReference>
<reference evidence="5 6" key="2">
    <citation type="journal article" date="2011" name="J. Antibiot.">
        <title>Furaquinocins I and J: novel polyketide isoprenoid hybrid compounds from Streptomyces reveromyceticus SN-593.</title>
        <authorList>
            <person name="Panthee S."/>
            <person name="Takahashi S."/>
            <person name="Takagi H."/>
            <person name="Nogawa T."/>
            <person name="Oowada E."/>
            <person name="Uramoto M."/>
            <person name="Osada H."/>
        </authorList>
    </citation>
    <scope>NUCLEOTIDE SEQUENCE [LARGE SCALE GENOMIC DNA]</scope>
    <source>
        <strain evidence="5 6">SN-593</strain>
    </source>
</reference>
<dbReference type="AlphaFoldDB" id="A0A7U3VNG2"/>
<proteinExistence type="predicted"/>
<dbReference type="PRINTS" id="PR00035">
    <property type="entry name" value="HTHGNTR"/>
</dbReference>
<dbReference type="PANTHER" id="PTHR43537">
    <property type="entry name" value="TRANSCRIPTIONAL REGULATOR, GNTR FAMILY"/>
    <property type="match status" value="1"/>
</dbReference>
<feature type="domain" description="HTH gntR-type" evidence="4">
    <location>
        <begin position="11"/>
        <end position="79"/>
    </location>
</feature>
<dbReference type="InterPro" id="IPR036390">
    <property type="entry name" value="WH_DNA-bd_sf"/>
</dbReference>
<evidence type="ECO:0000313" key="5">
    <source>
        <dbReference type="EMBL" id="BBA97584.1"/>
    </source>
</evidence>
<dbReference type="RefSeq" id="WP_202233858.1">
    <property type="nucleotide sequence ID" value="NZ_AP018365.1"/>
</dbReference>
<evidence type="ECO:0000256" key="3">
    <source>
        <dbReference type="ARBA" id="ARBA00023163"/>
    </source>
</evidence>
<dbReference type="SMART" id="SM00895">
    <property type="entry name" value="FCD"/>
    <property type="match status" value="1"/>
</dbReference>
<dbReference type="Proteomes" id="UP000595703">
    <property type="component" value="Chromosome"/>
</dbReference>
<keyword evidence="3" id="KW-0804">Transcription</keyword>
<keyword evidence="2" id="KW-0238">DNA-binding</keyword>
<evidence type="ECO:0000256" key="1">
    <source>
        <dbReference type="ARBA" id="ARBA00023015"/>
    </source>
</evidence>
<keyword evidence="6" id="KW-1185">Reference proteome</keyword>
<dbReference type="Gene3D" id="1.20.120.530">
    <property type="entry name" value="GntR ligand-binding domain-like"/>
    <property type="match status" value="1"/>
</dbReference>
<dbReference type="GO" id="GO:0003677">
    <property type="term" value="F:DNA binding"/>
    <property type="evidence" value="ECO:0007669"/>
    <property type="project" value="UniProtKB-KW"/>
</dbReference>
<dbReference type="PANTHER" id="PTHR43537:SF47">
    <property type="entry name" value="REGULATORY PROTEIN GNTR HTH"/>
    <property type="match status" value="1"/>
</dbReference>
<dbReference type="SUPFAM" id="SSF48008">
    <property type="entry name" value="GntR ligand-binding domain-like"/>
    <property type="match status" value="1"/>
</dbReference>
<gene>
    <name evidence="5" type="ORF">RVR_3399</name>
</gene>
<reference evidence="5 6" key="4">
    <citation type="journal article" date="2020" name="Sci. Rep.">
        <title>beta-carboline chemical signals induce reveromycin production through a LuxR family regulator in Streptomyces sp. SN-593.</title>
        <authorList>
            <person name="Panthee S."/>
            <person name="Kito N."/>
            <person name="Hayashi T."/>
            <person name="Shimizu T."/>
            <person name="Ishikawa J."/>
            <person name="Hamamoto H."/>
            <person name="Osada H."/>
            <person name="Takahashi S."/>
        </authorList>
    </citation>
    <scope>NUCLEOTIDE SEQUENCE [LARGE SCALE GENOMIC DNA]</scope>
    <source>
        <strain evidence="5 6">SN-593</strain>
    </source>
</reference>
<dbReference type="CDD" id="cd07377">
    <property type="entry name" value="WHTH_GntR"/>
    <property type="match status" value="1"/>
</dbReference>
<reference evidence="5 6" key="1">
    <citation type="journal article" date="2010" name="J. Bacteriol.">
        <title>Biochemical characterization of a novel indole prenyltransferase from Streptomyces sp. SN-593.</title>
        <authorList>
            <person name="Takahashi S."/>
            <person name="Takagi H."/>
            <person name="Toyoda A."/>
            <person name="Uramoto M."/>
            <person name="Nogawa T."/>
            <person name="Ueki M."/>
            <person name="Sakaki Y."/>
            <person name="Osada H."/>
        </authorList>
    </citation>
    <scope>NUCLEOTIDE SEQUENCE [LARGE SCALE GENOMIC DNA]</scope>
    <source>
        <strain evidence="5 6">SN-593</strain>
    </source>
</reference>
<evidence type="ECO:0000256" key="2">
    <source>
        <dbReference type="ARBA" id="ARBA00023125"/>
    </source>
</evidence>
<dbReference type="KEGG" id="arev:RVR_3399"/>
<evidence type="ECO:0000313" key="6">
    <source>
        <dbReference type="Proteomes" id="UP000595703"/>
    </source>
</evidence>
<dbReference type="PROSITE" id="PS50949">
    <property type="entry name" value="HTH_GNTR"/>
    <property type="match status" value="1"/>
</dbReference>
<dbReference type="InterPro" id="IPR000524">
    <property type="entry name" value="Tscrpt_reg_HTH_GntR"/>
</dbReference>
<keyword evidence="1" id="KW-0805">Transcription regulation</keyword>
<dbReference type="Pfam" id="PF07729">
    <property type="entry name" value="FCD"/>
    <property type="match status" value="1"/>
</dbReference>
<dbReference type="Pfam" id="PF00392">
    <property type="entry name" value="GntR"/>
    <property type="match status" value="1"/>
</dbReference>